<sequence length="388" mass="43449">MSNLNHHRRPSPLFISSTPSTRESNALEIDRRIDRLNPSPLYPASLYDRIDMGLMPTGTPTVPFSLPTLLLQPVPEVVPFSLPAFLTRVYLVEVDSTPSPLNPDNETMDDAELDAQLDARKQEALDAVTVYLESLPEALATELTSSSDLRRVLSSVSGKSLFRSHTAASTFASHNVVSEVEEESAQFDHKKKFREIERYEQVVSEDALNGHLNKIFGDWMGDSSAVPLGSKSTGLDDGGDRDLAGASRSIEDTEQEVQGNILALHLDPIIKYLKKTLFEDENDADDEDTVDTEEDTYDEDMYDEDVHEEDMDLENSQTIPNVSKKSSIKDLFRRNWRNKSRAVIGNTEVQADKKARSSKENKARRVGKLDRFVSWIGKKCKGKGKMDV</sequence>
<evidence type="ECO:0000313" key="2">
    <source>
        <dbReference type="EMBL" id="CZT49181.1"/>
    </source>
</evidence>
<dbReference type="AlphaFoldDB" id="A0A1E1MJ94"/>
<protein>
    <submittedName>
        <fullName evidence="2">Uncharacterized protein</fullName>
    </submittedName>
</protein>
<organism evidence="2 3">
    <name type="scientific">Rhynchosporium secalis</name>
    <name type="common">Barley scald fungus</name>
    <dbReference type="NCBI Taxonomy" id="38038"/>
    <lineage>
        <taxon>Eukaryota</taxon>
        <taxon>Fungi</taxon>
        <taxon>Dikarya</taxon>
        <taxon>Ascomycota</taxon>
        <taxon>Pezizomycotina</taxon>
        <taxon>Leotiomycetes</taxon>
        <taxon>Helotiales</taxon>
        <taxon>Ploettnerulaceae</taxon>
        <taxon>Rhynchosporium</taxon>
    </lineage>
</organism>
<feature type="compositionally biased region" description="Basic residues" evidence="1">
    <location>
        <begin position="1"/>
        <end position="10"/>
    </location>
</feature>
<evidence type="ECO:0000256" key="1">
    <source>
        <dbReference type="SAM" id="MobiDB-lite"/>
    </source>
</evidence>
<proteinExistence type="predicted"/>
<name>A0A1E1MJ94_RHYSE</name>
<dbReference type="Proteomes" id="UP000177625">
    <property type="component" value="Unassembled WGS sequence"/>
</dbReference>
<gene>
    <name evidence="2" type="ORF">RSE6_09984</name>
</gene>
<accession>A0A1E1MJ94</accession>
<keyword evidence="3" id="KW-1185">Reference proteome</keyword>
<reference evidence="3" key="1">
    <citation type="submission" date="2016-03" db="EMBL/GenBank/DDBJ databases">
        <authorList>
            <person name="Guldener U."/>
        </authorList>
    </citation>
    <scope>NUCLEOTIDE SEQUENCE [LARGE SCALE GENOMIC DNA]</scope>
</reference>
<evidence type="ECO:0000313" key="3">
    <source>
        <dbReference type="Proteomes" id="UP000177625"/>
    </source>
</evidence>
<dbReference type="EMBL" id="FJVC01000368">
    <property type="protein sequence ID" value="CZT49181.1"/>
    <property type="molecule type" value="Genomic_DNA"/>
</dbReference>
<feature type="region of interest" description="Disordered" evidence="1">
    <location>
        <begin position="1"/>
        <end position="22"/>
    </location>
</feature>